<keyword evidence="2" id="KW-0732">Signal</keyword>
<dbReference type="InterPro" id="IPR044757">
    <property type="entry name" value="ILR1-like_Hyd"/>
</dbReference>
<evidence type="ECO:0000259" key="6">
    <source>
        <dbReference type="Pfam" id="PF07687"/>
    </source>
</evidence>
<feature type="region of interest" description="Disordered" evidence="5">
    <location>
        <begin position="17"/>
        <end position="54"/>
    </location>
</feature>
<dbReference type="InterPro" id="IPR017439">
    <property type="entry name" value="Amidohydrolase"/>
</dbReference>
<dbReference type="PANTHER" id="PTHR11014">
    <property type="entry name" value="PEPTIDASE M20 FAMILY MEMBER"/>
    <property type="match status" value="1"/>
</dbReference>
<dbReference type="InterPro" id="IPR011650">
    <property type="entry name" value="Peptidase_M20_dimer"/>
</dbReference>
<keyword evidence="3 7" id="KW-0378">Hydrolase</keyword>
<evidence type="ECO:0000313" key="7">
    <source>
        <dbReference type="EMBL" id="KAK4432938.1"/>
    </source>
</evidence>
<evidence type="ECO:0000256" key="3">
    <source>
        <dbReference type="ARBA" id="ARBA00022801"/>
    </source>
</evidence>
<protein>
    <submittedName>
        <fullName evidence="7">IAA-amino acid hydrolase ILR1-like 4</fullName>
    </submittedName>
</protein>
<dbReference type="Pfam" id="PF01546">
    <property type="entry name" value="Peptidase_M20"/>
    <property type="match status" value="1"/>
</dbReference>
<evidence type="ECO:0000256" key="1">
    <source>
        <dbReference type="ARBA" id="ARBA00006153"/>
    </source>
</evidence>
<reference evidence="7" key="2">
    <citation type="journal article" date="2024" name="Plant">
        <title>Genomic evolution and insights into agronomic trait innovations of Sesamum species.</title>
        <authorList>
            <person name="Miao H."/>
            <person name="Wang L."/>
            <person name="Qu L."/>
            <person name="Liu H."/>
            <person name="Sun Y."/>
            <person name="Le M."/>
            <person name="Wang Q."/>
            <person name="Wei S."/>
            <person name="Zheng Y."/>
            <person name="Lin W."/>
            <person name="Duan Y."/>
            <person name="Cao H."/>
            <person name="Xiong S."/>
            <person name="Wang X."/>
            <person name="Wei L."/>
            <person name="Li C."/>
            <person name="Ma Q."/>
            <person name="Ju M."/>
            <person name="Zhao R."/>
            <person name="Li G."/>
            <person name="Mu C."/>
            <person name="Tian Q."/>
            <person name="Mei H."/>
            <person name="Zhang T."/>
            <person name="Gao T."/>
            <person name="Zhang H."/>
        </authorList>
    </citation>
    <scope>NUCLEOTIDE SEQUENCE</scope>
    <source>
        <strain evidence="7">3651</strain>
    </source>
</reference>
<reference evidence="7" key="1">
    <citation type="submission" date="2020-06" db="EMBL/GenBank/DDBJ databases">
        <authorList>
            <person name="Li T."/>
            <person name="Hu X."/>
            <person name="Zhang T."/>
            <person name="Song X."/>
            <person name="Zhang H."/>
            <person name="Dai N."/>
            <person name="Sheng W."/>
            <person name="Hou X."/>
            <person name="Wei L."/>
        </authorList>
    </citation>
    <scope>NUCLEOTIDE SEQUENCE</scope>
    <source>
        <strain evidence="7">3651</strain>
        <tissue evidence="7">Leaf</tissue>
    </source>
</reference>
<gene>
    <name evidence="7" type="ORF">Salat_1056000</name>
</gene>
<evidence type="ECO:0000256" key="4">
    <source>
        <dbReference type="ARBA" id="ARBA00023211"/>
    </source>
</evidence>
<dbReference type="InterPro" id="IPR002933">
    <property type="entry name" value="Peptidase_M20"/>
</dbReference>
<dbReference type="PANTHER" id="PTHR11014:SF171">
    <property type="entry name" value="IAA-AMINO ACID HYDROLASE ILR1-LIKE 4-RELATED"/>
    <property type="match status" value="1"/>
</dbReference>
<dbReference type="AlphaFoldDB" id="A0AAE1YNA9"/>
<evidence type="ECO:0000313" key="8">
    <source>
        <dbReference type="Proteomes" id="UP001293254"/>
    </source>
</evidence>
<dbReference type="FunFam" id="3.30.70.360:FF:000001">
    <property type="entry name" value="N-acetyldiaminopimelate deacetylase"/>
    <property type="match status" value="1"/>
</dbReference>
<organism evidence="7 8">
    <name type="scientific">Sesamum alatum</name>
    <dbReference type="NCBI Taxonomy" id="300844"/>
    <lineage>
        <taxon>Eukaryota</taxon>
        <taxon>Viridiplantae</taxon>
        <taxon>Streptophyta</taxon>
        <taxon>Embryophyta</taxon>
        <taxon>Tracheophyta</taxon>
        <taxon>Spermatophyta</taxon>
        <taxon>Magnoliopsida</taxon>
        <taxon>eudicotyledons</taxon>
        <taxon>Gunneridae</taxon>
        <taxon>Pentapetalae</taxon>
        <taxon>asterids</taxon>
        <taxon>lamiids</taxon>
        <taxon>Lamiales</taxon>
        <taxon>Pedaliaceae</taxon>
        <taxon>Sesamum</taxon>
    </lineage>
</organism>
<dbReference type="InterPro" id="IPR036264">
    <property type="entry name" value="Bact_exopeptidase_dim_dom"/>
</dbReference>
<dbReference type="Proteomes" id="UP001293254">
    <property type="component" value="Unassembled WGS sequence"/>
</dbReference>
<dbReference type="GO" id="GO:0005783">
    <property type="term" value="C:endoplasmic reticulum"/>
    <property type="evidence" value="ECO:0007669"/>
    <property type="project" value="TreeGrafter"/>
</dbReference>
<sequence>MAAPRLGRMLGFAQVPNELEPRARTPPGSHHLPSSRARAHLGDSPARAGLYAPRSSPRSLDLGFAPQILDPFLGEKGLTEIPSKFLNLAKRPELFEYMVRIRRSLHENPELGYEEFETSRLIRNELDGMGIPYKHPIAVTGVVGYIGTGNPPFVAIRADMDALAMQEAVEWEHKSKVPGKMHGCGHDAHVAMLLGASKILQEHRNDLEGTVILVFQPAEEGGGGAKKMRDAGILENVDAIFGFHVSSSYPLGAVATRAGPVMAASGFFEAKISGKGGHAAIPQHTIDPILASSNIIVSLQHLVSREADPLDSQVVTIAKFQGGHAFNVIPDSVTIAGTFRAFSQESFMQLKHRIEEVITLQASVQRCNASVNFYADEKPFYPVTVNDKDLHKHFQKIAGHMLGDENVKEVQPQMGAEDFSFFAEAIPGYFYYIGMVNETEGRLASGHSPFFKVNEDALPYGAALHASLAATYLRERRSPIATQKRSGHDEL</sequence>
<dbReference type="NCBIfam" id="TIGR01891">
    <property type="entry name" value="amidohydrolases"/>
    <property type="match status" value="1"/>
</dbReference>
<dbReference type="Pfam" id="PF07687">
    <property type="entry name" value="M20_dimer"/>
    <property type="match status" value="1"/>
</dbReference>
<feature type="domain" description="Peptidase M20 dimerisation" evidence="6">
    <location>
        <begin position="268"/>
        <end position="359"/>
    </location>
</feature>
<evidence type="ECO:0000256" key="5">
    <source>
        <dbReference type="SAM" id="MobiDB-lite"/>
    </source>
</evidence>
<keyword evidence="8" id="KW-1185">Reference proteome</keyword>
<keyword evidence="4" id="KW-0464">Manganese</keyword>
<dbReference type="GO" id="GO:0010179">
    <property type="term" value="F:IAA-Ala conjugate hydrolase activity"/>
    <property type="evidence" value="ECO:0007669"/>
    <property type="project" value="TreeGrafter"/>
</dbReference>
<dbReference type="CDD" id="cd08017">
    <property type="entry name" value="M20_IAA_Hyd"/>
    <property type="match status" value="1"/>
</dbReference>
<proteinExistence type="inferred from homology"/>
<name>A0AAE1YNA9_9LAMI</name>
<comment type="caution">
    <text evidence="7">The sequence shown here is derived from an EMBL/GenBank/DDBJ whole genome shotgun (WGS) entry which is preliminary data.</text>
</comment>
<comment type="similarity">
    <text evidence="1">Belongs to the peptidase M20 family.</text>
</comment>
<accession>A0AAE1YNA9</accession>
<dbReference type="EMBL" id="JACGWO010000003">
    <property type="protein sequence ID" value="KAK4432938.1"/>
    <property type="molecule type" value="Genomic_DNA"/>
</dbReference>
<dbReference type="Gene3D" id="3.30.70.360">
    <property type="match status" value="1"/>
</dbReference>
<dbReference type="SUPFAM" id="SSF53187">
    <property type="entry name" value="Zn-dependent exopeptidases"/>
    <property type="match status" value="1"/>
</dbReference>
<dbReference type="Gene3D" id="3.40.630.10">
    <property type="entry name" value="Zn peptidases"/>
    <property type="match status" value="1"/>
</dbReference>
<evidence type="ECO:0000256" key="2">
    <source>
        <dbReference type="ARBA" id="ARBA00022729"/>
    </source>
</evidence>
<dbReference type="SUPFAM" id="SSF55031">
    <property type="entry name" value="Bacterial exopeptidase dimerisation domain"/>
    <property type="match status" value="1"/>
</dbReference>
<dbReference type="GO" id="GO:0009850">
    <property type="term" value="P:auxin metabolic process"/>
    <property type="evidence" value="ECO:0007669"/>
    <property type="project" value="InterPro"/>
</dbReference>